<proteinExistence type="predicted"/>
<keyword evidence="2" id="KW-0472">Membrane</keyword>
<feature type="transmembrane region" description="Helical" evidence="2">
    <location>
        <begin position="456"/>
        <end position="478"/>
    </location>
</feature>
<dbReference type="EMBL" id="VGIR01000126">
    <property type="protein sequence ID" value="MBM3332733.1"/>
    <property type="molecule type" value="Genomic_DNA"/>
</dbReference>
<accession>A0A937XG13</accession>
<sequence length="497" mass="52762">MKINEQNCGPILVTLAEERKGADSMFRTYATLRWVATAGIIASQVAITKYAAASASMEVRIIIAATCLALSITLICLSIYFEARLTCDTYRFLLAELAINKITGAPITMYGFHFTRLGGGGFPTGKGLLLRILLAVAASLIIAAPVCALFMLAASLKAAVAAPLASVVGLVVALVALKIYGVIRADVLARLKSDWKSLESSIALALGQNQDDTPPPPPPPPPPLTVPSPSEQPMARWHAALAPVSAMLALVLTMLLTCQTQRISAVTRENSERALAWMGRVVIGDNVTFPKGFPVDFVDDSLKGVAKLASTKYDLNTASSTDSGIALIDSVQVKGAVPALTLFRGLFWRKRGQTGYDSALADLRSAAKPTGNPNDVVLFLARMYAGLTLANAAQIGGTTAARRDSLLRAAVVEYDSALARAGVDIRLGLHVASLRWRVRDLLNEPARNMRDSGAGLVPVLVFGLGMACSLTSIALALIKPTRRRGETAGEKRGHFTK</sequence>
<feature type="transmembrane region" description="Helical" evidence="2">
    <location>
        <begin position="132"/>
        <end position="153"/>
    </location>
</feature>
<feature type="transmembrane region" description="Helical" evidence="2">
    <location>
        <begin position="160"/>
        <end position="183"/>
    </location>
</feature>
<dbReference type="Proteomes" id="UP000779900">
    <property type="component" value="Unassembled WGS sequence"/>
</dbReference>
<protein>
    <submittedName>
        <fullName evidence="3">Uncharacterized protein</fullName>
    </submittedName>
</protein>
<evidence type="ECO:0000313" key="3">
    <source>
        <dbReference type="EMBL" id="MBM3332733.1"/>
    </source>
</evidence>
<gene>
    <name evidence="3" type="ORF">FJY68_12955</name>
</gene>
<feature type="compositionally biased region" description="Pro residues" evidence="1">
    <location>
        <begin position="213"/>
        <end position="226"/>
    </location>
</feature>
<keyword evidence="2" id="KW-0812">Transmembrane</keyword>
<feature type="transmembrane region" description="Helical" evidence="2">
    <location>
        <begin position="237"/>
        <end position="258"/>
    </location>
</feature>
<comment type="caution">
    <text evidence="3">The sequence shown here is derived from an EMBL/GenBank/DDBJ whole genome shotgun (WGS) entry which is preliminary data.</text>
</comment>
<feature type="transmembrane region" description="Helical" evidence="2">
    <location>
        <begin position="34"/>
        <end position="53"/>
    </location>
</feature>
<name>A0A937XG13_UNCW3</name>
<evidence type="ECO:0000256" key="1">
    <source>
        <dbReference type="SAM" id="MobiDB-lite"/>
    </source>
</evidence>
<feature type="transmembrane region" description="Helical" evidence="2">
    <location>
        <begin position="93"/>
        <end position="112"/>
    </location>
</feature>
<dbReference type="AlphaFoldDB" id="A0A937XG13"/>
<evidence type="ECO:0000313" key="4">
    <source>
        <dbReference type="Proteomes" id="UP000779900"/>
    </source>
</evidence>
<keyword evidence="2" id="KW-1133">Transmembrane helix</keyword>
<evidence type="ECO:0000256" key="2">
    <source>
        <dbReference type="SAM" id="Phobius"/>
    </source>
</evidence>
<organism evidence="3 4">
    <name type="scientific">candidate division WOR-3 bacterium</name>
    <dbReference type="NCBI Taxonomy" id="2052148"/>
    <lineage>
        <taxon>Bacteria</taxon>
        <taxon>Bacteria division WOR-3</taxon>
    </lineage>
</organism>
<reference evidence="3" key="1">
    <citation type="submission" date="2019-03" db="EMBL/GenBank/DDBJ databases">
        <title>Lake Tanganyika Metagenome-Assembled Genomes (MAGs).</title>
        <authorList>
            <person name="Tran P."/>
        </authorList>
    </citation>
    <scope>NUCLEOTIDE SEQUENCE</scope>
    <source>
        <strain evidence="3">K_DeepCast_150m_m2_040</strain>
    </source>
</reference>
<feature type="region of interest" description="Disordered" evidence="1">
    <location>
        <begin position="207"/>
        <end position="231"/>
    </location>
</feature>
<feature type="transmembrane region" description="Helical" evidence="2">
    <location>
        <begin position="59"/>
        <end position="81"/>
    </location>
</feature>